<dbReference type="GO" id="GO:0061630">
    <property type="term" value="F:ubiquitin protein ligase activity"/>
    <property type="evidence" value="ECO:0007669"/>
    <property type="project" value="UniProtKB-EC"/>
</dbReference>
<evidence type="ECO:0000256" key="8">
    <source>
        <dbReference type="ARBA" id="ARBA00022692"/>
    </source>
</evidence>
<comment type="pathway">
    <text evidence="3">Protein modification; protein ubiquitination.</text>
</comment>
<evidence type="ECO:0000256" key="11">
    <source>
        <dbReference type="ARBA" id="ARBA00022786"/>
    </source>
</evidence>
<keyword evidence="9" id="KW-0479">Metal-binding</keyword>
<evidence type="ECO:0000256" key="13">
    <source>
        <dbReference type="ARBA" id="ARBA00022927"/>
    </source>
</evidence>
<keyword evidence="16" id="KW-0576">Peroxisome</keyword>
<evidence type="ECO:0000256" key="10">
    <source>
        <dbReference type="ARBA" id="ARBA00022771"/>
    </source>
</evidence>
<dbReference type="EMBL" id="HBIP01029059">
    <property type="protein sequence ID" value="CAE0502481.1"/>
    <property type="molecule type" value="Transcribed_RNA"/>
</dbReference>
<dbReference type="EC" id="2.3.2.27" evidence="5"/>
<comment type="catalytic activity">
    <reaction evidence="1">
        <text>S-ubiquitinyl-[E2 ubiquitin-conjugating enzyme]-L-cysteine + [acceptor protein]-L-lysine = [E2 ubiquitin-conjugating enzyme]-L-cysteine + N(6)-ubiquitinyl-[acceptor protein]-L-lysine.</text>
        <dbReference type="EC" id="2.3.2.27"/>
    </reaction>
</comment>
<comment type="subcellular location">
    <subcellularLocation>
        <location evidence="2">Peroxisome membrane</location>
        <topology evidence="2">Multi-pass membrane protein</topology>
    </subcellularLocation>
</comment>
<gene>
    <name evidence="18" type="ORF">DTER00134_LOCUS17554</name>
</gene>
<name>A0A7S3R508_DUNTE</name>
<dbReference type="InterPro" id="IPR006845">
    <property type="entry name" value="Pex_N"/>
</dbReference>
<keyword evidence="15" id="KW-0472">Membrane</keyword>
<feature type="domain" description="Pex N-terminal" evidence="17">
    <location>
        <begin position="30"/>
        <end position="110"/>
    </location>
</feature>
<protein>
    <recommendedName>
        <fullName evidence="5">RING-type E3 ubiquitin transferase</fullName>
        <ecNumber evidence="5">2.3.2.27</ecNumber>
    </recommendedName>
</protein>
<keyword evidence="13" id="KW-0653">Protein transport</keyword>
<proteinExistence type="inferred from homology"/>
<comment type="similarity">
    <text evidence="4">Belongs to the pex2/pex10/pex12 family.</text>
</comment>
<evidence type="ECO:0000259" key="17">
    <source>
        <dbReference type="Pfam" id="PF04757"/>
    </source>
</evidence>
<evidence type="ECO:0000256" key="16">
    <source>
        <dbReference type="ARBA" id="ARBA00023140"/>
    </source>
</evidence>
<keyword evidence="7" id="KW-0808">Transferase</keyword>
<keyword evidence="14" id="KW-1133">Transmembrane helix</keyword>
<evidence type="ECO:0000256" key="12">
    <source>
        <dbReference type="ARBA" id="ARBA00022833"/>
    </source>
</evidence>
<dbReference type="GO" id="GO:0016558">
    <property type="term" value="P:protein import into peroxisome matrix"/>
    <property type="evidence" value="ECO:0007669"/>
    <property type="project" value="InterPro"/>
</dbReference>
<dbReference type="PANTHER" id="PTHR23350:SF0">
    <property type="entry name" value="PEROXISOME BIOGENESIS FACTOR 10"/>
    <property type="match status" value="1"/>
</dbReference>
<evidence type="ECO:0000256" key="7">
    <source>
        <dbReference type="ARBA" id="ARBA00022679"/>
    </source>
</evidence>
<accession>A0A7S3R508</accession>
<reference evidence="18" key="1">
    <citation type="submission" date="2021-01" db="EMBL/GenBank/DDBJ databases">
        <authorList>
            <person name="Corre E."/>
            <person name="Pelletier E."/>
            <person name="Niang G."/>
            <person name="Scheremetjew M."/>
            <person name="Finn R."/>
            <person name="Kale V."/>
            <person name="Holt S."/>
            <person name="Cochrane G."/>
            <person name="Meng A."/>
            <person name="Brown T."/>
            <person name="Cohen L."/>
        </authorList>
    </citation>
    <scope>NUCLEOTIDE SEQUENCE</scope>
    <source>
        <strain evidence="18">CCMP1320</strain>
    </source>
</reference>
<evidence type="ECO:0000256" key="6">
    <source>
        <dbReference type="ARBA" id="ARBA00022448"/>
    </source>
</evidence>
<dbReference type="AlphaFoldDB" id="A0A7S3R508"/>
<dbReference type="PANTHER" id="PTHR23350">
    <property type="entry name" value="PEROXISOME ASSEMBLY PROTEIN 10"/>
    <property type="match status" value="1"/>
</dbReference>
<evidence type="ECO:0000256" key="1">
    <source>
        <dbReference type="ARBA" id="ARBA00000900"/>
    </source>
</evidence>
<keyword evidence="12" id="KW-0862">Zinc</keyword>
<keyword evidence="6" id="KW-0813">Transport</keyword>
<keyword evidence="11" id="KW-0833">Ubl conjugation pathway</keyword>
<evidence type="ECO:0000256" key="4">
    <source>
        <dbReference type="ARBA" id="ARBA00008704"/>
    </source>
</evidence>
<evidence type="ECO:0000313" key="18">
    <source>
        <dbReference type="EMBL" id="CAE0502481.1"/>
    </source>
</evidence>
<evidence type="ECO:0000256" key="2">
    <source>
        <dbReference type="ARBA" id="ARBA00004585"/>
    </source>
</evidence>
<evidence type="ECO:0000256" key="15">
    <source>
        <dbReference type="ARBA" id="ARBA00023136"/>
    </source>
</evidence>
<dbReference type="InterPro" id="IPR025654">
    <property type="entry name" value="PEX2/10"/>
</dbReference>
<sequence>MEAPARDGTLRLLPASPPDIIRGVQKDDIYSNQLHDGCQDLAQRVLGVFPALQYEREVRLLAQLLYHGVTTGAGLQTLGEEYCNMMQVTRDGQLLSRQHRSTLVLLQSLVSPCAFMSTEQRPHAFK</sequence>
<dbReference type="GO" id="GO:0005778">
    <property type="term" value="C:peroxisomal membrane"/>
    <property type="evidence" value="ECO:0007669"/>
    <property type="project" value="UniProtKB-SubCell"/>
</dbReference>
<dbReference type="Pfam" id="PF04757">
    <property type="entry name" value="Pex2_Pex12"/>
    <property type="match status" value="1"/>
</dbReference>
<evidence type="ECO:0000256" key="14">
    <source>
        <dbReference type="ARBA" id="ARBA00022989"/>
    </source>
</evidence>
<evidence type="ECO:0000256" key="5">
    <source>
        <dbReference type="ARBA" id="ARBA00012483"/>
    </source>
</evidence>
<evidence type="ECO:0000256" key="3">
    <source>
        <dbReference type="ARBA" id="ARBA00004906"/>
    </source>
</evidence>
<keyword evidence="10" id="KW-0863">Zinc-finger</keyword>
<keyword evidence="8" id="KW-0812">Transmembrane</keyword>
<organism evidence="18">
    <name type="scientific">Dunaliella tertiolecta</name>
    <name type="common">Green alga</name>
    <dbReference type="NCBI Taxonomy" id="3047"/>
    <lineage>
        <taxon>Eukaryota</taxon>
        <taxon>Viridiplantae</taxon>
        <taxon>Chlorophyta</taxon>
        <taxon>core chlorophytes</taxon>
        <taxon>Chlorophyceae</taxon>
        <taxon>CS clade</taxon>
        <taxon>Chlamydomonadales</taxon>
        <taxon>Dunaliellaceae</taxon>
        <taxon>Dunaliella</taxon>
    </lineage>
</organism>
<evidence type="ECO:0000256" key="9">
    <source>
        <dbReference type="ARBA" id="ARBA00022723"/>
    </source>
</evidence>
<dbReference type="GO" id="GO:0008270">
    <property type="term" value="F:zinc ion binding"/>
    <property type="evidence" value="ECO:0007669"/>
    <property type="project" value="UniProtKB-KW"/>
</dbReference>